<keyword evidence="4 7" id="KW-0812">Transmembrane</keyword>
<accession>A0A6N8IX40</accession>
<dbReference type="PANTHER" id="PTHR33884:SF7">
    <property type="entry name" value="BSL8023 PROTEIN"/>
    <property type="match status" value="1"/>
</dbReference>
<dbReference type="Proteomes" id="UP000469385">
    <property type="component" value="Unassembled WGS sequence"/>
</dbReference>
<keyword evidence="6 7" id="KW-0472">Membrane</keyword>
<proteinExistence type="inferred from homology"/>
<protein>
    <submittedName>
        <fullName evidence="8">GlsB/YeaQ/YmgE family stress response membrane protein</fullName>
    </submittedName>
</protein>
<comment type="similarity">
    <text evidence="2">Belongs to the UPF0410 family.</text>
</comment>
<sequence length="85" mass="8859">MGIIGTIVVGFIVGLIARAIKPGDDRLGLIMTTLLGIAGAFIARYVGMAMGWYHEGEAAGWIASVVGAIVLLVIYGLVRGSSKRL</sequence>
<evidence type="ECO:0000256" key="3">
    <source>
        <dbReference type="ARBA" id="ARBA00022475"/>
    </source>
</evidence>
<feature type="transmembrane region" description="Helical" evidence="7">
    <location>
        <begin position="29"/>
        <end position="46"/>
    </location>
</feature>
<dbReference type="GO" id="GO:0005886">
    <property type="term" value="C:plasma membrane"/>
    <property type="evidence" value="ECO:0007669"/>
    <property type="project" value="UniProtKB-SubCell"/>
</dbReference>
<keyword evidence="3" id="KW-1003">Cell membrane</keyword>
<dbReference type="AlphaFoldDB" id="A0A6N8IX40"/>
<reference evidence="8 9" key="1">
    <citation type="submission" date="2019-12" db="EMBL/GenBank/DDBJ databases">
        <authorList>
            <person name="Huq M.A."/>
        </authorList>
    </citation>
    <scope>NUCLEOTIDE SEQUENCE [LARGE SCALE GENOMIC DNA]</scope>
    <source>
        <strain evidence="8 9">MAH-25</strain>
    </source>
</reference>
<name>A0A6N8IX40_9BURK</name>
<dbReference type="PANTHER" id="PTHR33884">
    <property type="entry name" value="UPF0410 PROTEIN YMGE"/>
    <property type="match status" value="1"/>
</dbReference>
<evidence type="ECO:0000256" key="1">
    <source>
        <dbReference type="ARBA" id="ARBA00004651"/>
    </source>
</evidence>
<feature type="transmembrane region" description="Helical" evidence="7">
    <location>
        <begin position="58"/>
        <end position="78"/>
    </location>
</feature>
<evidence type="ECO:0000256" key="6">
    <source>
        <dbReference type="ARBA" id="ARBA00023136"/>
    </source>
</evidence>
<dbReference type="Pfam" id="PF04226">
    <property type="entry name" value="Transgly_assoc"/>
    <property type="match status" value="1"/>
</dbReference>
<evidence type="ECO:0000256" key="2">
    <source>
        <dbReference type="ARBA" id="ARBA00011006"/>
    </source>
</evidence>
<dbReference type="EMBL" id="WSEL01000007">
    <property type="protein sequence ID" value="MVQ30650.1"/>
    <property type="molecule type" value="Genomic_DNA"/>
</dbReference>
<gene>
    <name evidence="8" type="ORF">GON04_14395</name>
</gene>
<keyword evidence="5 7" id="KW-1133">Transmembrane helix</keyword>
<evidence type="ECO:0000313" key="8">
    <source>
        <dbReference type="EMBL" id="MVQ30650.1"/>
    </source>
</evidence>
<organism evidence="8 9">
    <name type="scientific">Ramlibacter pinisoli</name>
    <dbReference type="NCBI Taxonomy" id="2682844"/>
    <lineage>
        <taxon>Bacteria</taxon>
        <taxon>Pseudomonadati</taxon>
        <taxon>Pseudomonadota</taxon>
        <taxon>Betaproteobacteria</taxon>
        <taxon>Burkholderiales</taxon>
        <taxon>Comamonadaceae</taxon>
        <taxon>Ramlibacter</taxon>
    </lineage>
</organism>
<comment type="caution">
    <text evidence="8">The sequence shown here is derived from an EMBL/GenBank/DDBJ whole genome shotgun (WGS) entry which is preliminary data.</text>
</comment>
<dbReference type="InterPro" id="IPR007341">
    <property type="entry name" value="Transgly_assoc"/>
</dbReference>
<comment type="subcellular location">
    <subcellularLocation>
        <location evidence="1">Cell membrane</location>
        <topology evidence="1">Multi-pass membrane protein</topology>
    </subcellularLocation>
</comment>
<evidence type="ECO:0000256" key="4">
    <source>
        <dbReference type="ARBA" id="ARBA00022692"/>
    </source>
</evidence>
<keyword evidence="9" id="KW-1185">Reference proteome</keyword>
<dbReference type="RefSeq" id="WP_157398776.1">
    <property type="nucleotide sequence ID" value="NZ_WSEL01000007.1"/>
</dbReference>
<evidence type="ECO:0000313" key="9">
    <source>
        <dbReference type="Proteomes" id="UP000469385"/>
    </source>
</evidence>
<evidence type="ECO:0000256" key="5">
    <source>
        <dbReference type="ARBA" id="ARBA00022989"/>
    </source>
</evidence>
<evidence type="ECO:0000256" key="7">
    <source>
        <dbReference type="SAM" id="Phobius"/>
    </source>
</evidence>